<dbReference type="Gene3D" id="3.30.70.3290">
    <property type="match status" value="1"/>
</dbReference>
<evidence type="ECO:0000259" key="5">
    <source>
        <dbReference type="PROSITE" id="PS52004"/>
    </source>
</evidence>
<proteinExistence type="predicted"/>
<name>A0A848LX59_9BACT</name>
<dbReference type="GO" id="GO:0071770">
    <property type="term" value="P:DIM/DIP cell wall layer assembly"/>
    <property type="evidence" value="ECO:0007669"/>
    <property type="project" value="TreeGrafter"/>
</dbReference>
<dbReference type="InterPro" id="IPR016039">
    <property type="entry name" value="Thiolase-like"/>
</dbReference>
<keyword evidence="1" id="KW-0596">Phosphopantetheine</keyword>
<dbReference type="GO" id="GO:0005886">
    <property type="term" value="C:plasma membrane"/>
    <property type="evidence" value="ECO:0007669"/>
    <property type="project" value="TreeGrafter"/>
</dbReference>
<dbReference type="Pfam" id="PF22621">
    <property type="entry name" value="CurL-like_PKS_C"/>
    <property type="match status" value="1"/>
</dbReference>
<dbReference type="InterPro" id="IPR014031">
    <property type="entry name" value="Ketoacyl_synth_C"/>
</dbReference>
<feature type="non-terminal residue" evidence="6">
    <location>
        <position position="557"/>
    </location>
</feature>
<evidence type="ECO:0000313" key="6">
    <source>
        <dbReference type="EMBL" id="NMO22211.1"/>
    </source>
</evidence>
<organism evidence="6 7">
    <name type="scientific">Pyxidicoccus fallax</name>
    <dbReference type="NCBI Taxonomy" id="394095"/>
    <lineage>
        <taxon>Bacteria</taxon>
        <taxon>Pseudomonadati</taxon>
        <taxon>Myxococcota</taxon>
        <taxon>Myxococcia</taxon>
        <taxon>Myxococcales</taxon>
        <taxon>Cystobacterineae</taxon>
        <taxon>Myxococcaceae</taxon>
        <taxon>Pyxidicoccus</taxon>
    </lineage>
</organism>
<dbReference type="InterPro" id="IPR018201">
    <property type="entry name" value="Ketoacyl_synth_AS"/>
</dbReference>
<keyword evidence="3" id="KW-0808">Transferase</keyword>
<dbReference type="GO" id="GO:0004312">
    <property type="term" value="F:fatty acid synthase activity"/>
    <property type="evidence" value="ECO:0007669"/>
    <property type="project" value="TreeGrafter"/>
</dbReference>
<keyword evidence="7" id="KW-1185">Reference proteome</keyword>
<protein>
    <submittedName>
        <fullName evidence="6">Polyketide synthase</fullName>
    </submittedName>
</protein>
<accession>A0A848LX59</accession>
<dbReference type="SUPFAM" id="SSF53901">
    <property type="entry name" value="Thiolase-like"/>
    <property type="match status" value="1"/>
</dbReference>
<comment type="function">
    <text evidence="4">Involved in production of the polyketide antibiotic thailandamide.</text>
</comment>
<dbReference type="GO" id="GO:0006633">
    <property type="term" value="P:fatty acid biosynthetic process"/>
    <property type="evidence" value="ECO:0007669"/>
    <property type="project" value="InterPro"/>
</dbReference>
<evidence type="ECO:0000256" key="3">
    <source>
        <dbReference type="ARBA" id="ARBA00022679"/>
    </source>
</evidence>
<evidence type="ECO:0000256" key="4">
    <source>
        <dbReference type="ARBA" id="ARBA00054155"/>
    </source>
</evidence>
<comment type="caution">
    <text evidence="6">The sequence shown here is derived from an EMBL/GenBank/DDBJ whole genome shotgun (WGS) entry which is preliminary data.</text>
</comment>
<dbReference type="RefSeq" id="WP_246357784.1">
    <property type="nucleotide sequence ID" value="NZ_JABBJJ010000396.1"/>
</dbReference>
<dbReference type="Pfam" id="PF02801">
    <property type="entry name" value="Ketoacyl-synt_C"/>
    <property type="match status" value="1"/>
</dbReference>
<dbReference type="AlphaFoldDB" id="A0A848LX59"/>
<dbReference type="EMBL" id="JABBJJ010000396">
    <property type="protein sequence ID" value="NMO22211.1"/>
    <property type="molecule type" value="Genomic_DNA"/>
</dbReference>
<dbReference type="Pfam" id="PF00109">
    <property type="entry name" value="ketoacyl-synt"/>
    <property type="match status" value="1"/>
</dbReference>
<dbReference type="InterPro" id="IPR020841">
    <property type="entry name" value="PKS_Beta-ketoAc_synthase_dom"/>
</dbReference>
<evidence type="ECO:0000256" key="1">
    <source>
        <dbReference type="ARBA" id="ARBA00022450"/>
    </source>
</evidence>
<keyword evidence="2" id="KW-0597">Phosphoprotein</keyword>
<dbReference type="GO" id="GO:0005737">
    <property type="term" value="C:cytoplasm"/>
    <property type="evidence" value="ECO:0007669"/>
    <property type="project" value="TreeGrafter"/>
</dbReference>
<reference evidence="6 7" key="1">
    <citation type="submission" date="2020-04" db="EMBL/GenBank/DDBJ databases">
        <title>Draft genome of Pyxidicoccus fallax type strain.</title>
        <authorList>
            <person name="Whitworth D.E."/>
        </authorList>
    </citation>
    <scope>NUCLEOTIDE SEQUENCE [LARGE SCALE GENOMIC DNA]</scope>
    <source>
        <strain evidence="6 7">DSM 14698</strain>
    </source>
</reference>
<dbReference type="PROSITE" id="PS52004">
    <property type="entry name" value="KS3_2"/>
    <property type="match status" value="1"/>
</dbReference>
<dbReference type="PANTHER" id="PTHR43775:SF37">
    <property type="entry name" value="SI:DKEY-61P9.11"/>
    <property type="match status" value="1"/>
</dbReference>
<dbReference type="GO" id="GO:0004315">
    <property type="term" value="F:3-oxoacyl-[acyl-carrier-protein] synthase activity"/>
    <property type="evidence" value="ECO:0007669"/>
    <property type="project" value="InterPro"/>
</dbReference>
<sequence>MSDVMEKLVRGLSPEKRVSLAKMLLRSAGEELPEQKTAEPVAIIGIGCRFPGGANDAESFWKLLREGVDAVQEVPRSRWDIDAYYDPDPSAPGKMYTRNGAFLEGADLFDPYFFGIPPRAAANLDPQHRLLLEVAWEALEHAGIAPKSLAGSKTGVFIGGGTGDYTQLIQAKGADSIDATYLTGSLLTFATGRLSHFFDLQGPSLAVDTACSSSLVAVHLACQSLRSGESSLALVGGVNLILTPQGTITTCKARMLAVDGRCKTFDAAADGYGRGEGCGIVVLKRLSDALADGDNILAVIRGTATNQDGHSSDLTVPNGLAQQAVIRQALENAGLEPTQVDYVEAHGTGTSLGDPIELRALGAVFGKKRESGQLLRVGSVKTNIGHLEYAAGIAGLIKLVLALNHREIPSHLHFKRGNPYIPWNELPVEIPTQHTPWTARDGKRVGGVSSFGASGTNAHVVLEEAPEVEKRNRGAQRPKHVLSVSARSEKTLRALAGSYAKRLEGKGPEELGDLCFTANTGRARFEYRLAVVGETTEEVRQELAAYAAGGEVERGGV</sequence>
<feature type="domain" description="Ketosynthase family 3 (KS3)" evidence="5">
    <location>
        <begin position="38"/>
        <end position="464"/>
    </location>
</feature>
<evidence type="ECO:0000313" key="7">
    <source>
        <dbReference type="Proteomes" id="UP000518300"/>
    </source>
</evidence>
<dbReference type="InterPro" id="IPR050091">
    <property type="entry name" value="PKS_NRPS_Biosynth_Enz"/>
</dbReference>
<dbReference type="CDD" id="cd00833">
    <property type="entry name" value="PKS"/>
    <property type="match status" value="1"/>
</dbReference>
<evidence type="ECO:0000256" key="2">
    <source>
        <dbReference type="ARBA" id="ARBA00022553"/>
    </source>
</evidence>
<dbReference type="Gene3D" id="3.40.47.10">
    <property type="match status" value="1"/>
</dbReference>
<dbReference type="InterPro" id="IPR014030">
    <property type="entry name" value="Ketoacyl_synth_N"/>
</dbReference>
<dbReference type="PROSITE" id="PS00606">
    <property type="entry name" value="KS3_1"/>
    <property type="match status" value="1"/>
</dbReference>
<dbReference type="FunFam" id="3.40.47.10:FF:000019">
    <property type="entry name" value="Polyketide synthase type I"/>
    <property type="match status" value="1"/>
</dbReference>
<gene>
    <name evidence="6" type="ORF">HG543_46250</name>
</gene>
<dbReference type="Proteomes" id="UP000518300">
    <property type="component" value="Unassembled WGS sequence"/>
</dbReference>
<dbReference type="SMART" id="SM00825">
    <property type="entry name" value="PKS_KS"/>
    <property type="match status" value="1"/>
</dbReference>
<dbReference type="PANTHER" id="PTHR43775">
    <property type="entry name" value="FATTY ACID SYNTHASE"/>
    <property type="match status" value="1"/>
</dbReference>